<dbReference type="EMBL" id="PYWC01000001">
    <property type="protein sequence ID" value="PWW80815.1"/>
    <property type="molecule type" value="Genomic_DNA"/>
</dbReference>
<reference evidence="3 4" key="1">
    <citation type="submission" date="2018-03" db="EMBL/GenBank/DDBJ databases">
        <title>Genomes of Pezizomycetes fungi and the evolution of truffles.</title>
        <authorList>
            <person name="Murat C."/>
            <person name="Payen T."/>
            <person name="Noel B."/>
            <person name="Kuo A."/>
            <person name="Martin F.M."/>
        </authorList>
    </citation>
    <scope>NUCLEOTIDE SEQUENCE [LARGE SCALE GENOMIC DNA]</scope>
    <source>
        <strain evidence="3">091103-1</strain>
    </source>
</reference>
<evidence type="ECO:0000256" key="1">
    <source>
        <dbReference type="SAM" id="MobiDB-lite"/>
    </source>
</evidence>
<protein>
    <submittedName>
        <fullName evidence="3">Uncharacterized protein</fullName>
    </submittedName>
</protein>
<keyword evidence="2" id="KW-0472">Membrane</keyword>
<keyword evidence="4" id="KW-1185">Reference proteome</keyword>
<evidence type="ECO:0000313" key="3">
    <source>
        <dbReference type="EMBL" id="PWW80815.1"/>
    </source>
</evidence>
<keyword evidence="2" id="KW-1133">Transmembrane helix</keyword>
<feature type="compositionally biased region" description="Acidic residues" evidence="1">
    <location>
        <begin position="35"/>
        <end position="49"/>
    </location>
</feature>
<feature type="region of interest" description="Disordered" evidence="1">
    <location>
        <begin position="32"/>
        <end position="83"/>
    </location>
</feature>
<evidence type="ECO:0000313" key="4">
    <source>
        <dbReference type="Proteomes" id="UP000246991"/>
    </source>
</evidence>
<feature type="non-terminal residue" evidence="3">
    <location>
        <position position="97"/>
    </location>
</feature>
<comment type="caution">
    <text evidence="3">The sequence shown here is derived from an EMBL/GenBank/DDBJ whole genome shotgun (WGS) entry which is preliminary data.</text>
</comment>
<evidence type="ECO:0000256" key="2">
    <source>
        <dbReference type="SAM" id="Phobius"/>
    </source>
</evidence>
<feature type="transmembrane region" description="Helical" evidence="2">
    <location>
        <begin position="6"/>
        <end position="27"/>
    </location>
</feature>
<feature type="compositionally biased region" description="Basic and acidic residues" evidence="1">
    <location>
        <begin position="69"/>
        <end position="83"/>
    </location>
</feature>
<dbReference type="Proteomes" id="UP000246991">
    <property type="component" value="Unassembled WGS sequence"/>
</dbReference>
<keyword evidence="2" id="KW-0812">Transmembrane</keyword>
<accession>A0A317T2I0</accession>
<name>A0A317T2I0_9PEZI</name>
<gene>
    <name evidence="3" type="ORF">C7212DRAFT_307021</name>
</gene>
<sequence length="97" mass="10321">MVYNYLRGRLVFPLLVVVGVVVAFVGVRMEAGKDENEEDEVAEEEEAEDVIGSPAGGFVVGVNVETSEPDGRGDFGEGKDGGVDEVFSKLEEGRVGD</sequence>
<organism evidence="3 4">
    <name type="scientific">Tuber magnatum</name>
    <name type="common">white Piedmont truffle</name>
    <dbReference type="NCBI Taxonomy" id="42249"/>
    <lineage>
        <taxon>Eukaryota</taxon>
        <taxon>Fungi</taxon>
        <taxon>Dikarya</taxon>
        <taxon>Ascomycota</taxon>
        <taxon>Pezizomycotina</taxon>
        <taxon>Pezizomycetes</taxon>
        <taxon>Pezizales</taxon>
        <taxon>Tuberaceae</taxon>
        <taxon>Tuber</taxon>
    </lineage>
</organism>
<dbReference type="AlphaFoldDB" id="A0A317T2I0"/>
<proteinExistence type="predicted"/>